<evidence type="ECO:0000256" key="14">
    <source>
        <dbReference type="ARBA" id="ARBA00022840"/>
    </source>
</evidence>
<dbReference type="InterPro" id="IPR023000">
    <property type="entry name" value="Shikimate_kinase_CS"/>
</dbReference>
<dbReference type="GO" id="GO:0046872">
    <property type="term" value="F:metal ion binding"/>
    <property type="evidence" value="ECO:0007669"/>
    <property type="project" value="UniProtKB-KW"/>
</dbReference>
<keyword evidence="15" id="KW-0460">Magnesium</keyword>
<reference evidence="19" key="2">
    <citation type="submission" date="2021-02" db="EMBL/GenBank/DDBJ databases">
        <authorList>
            <person name="Kimball J.A."/>
            <person name="Haas M.W."/>
            <person name="Macchietto M."/>
            <person name="Kono T."/>
            <person name="Duquette J."/>
            <person name="Shao M."/>
        </authorList>
    </citation>
    <scope>NUCLEOTIDE SEQUENCE</scope>
    <source>
        <tissue evidence="19">Fresh leaf tissue</tissue>
    </source>
</reference>
<dbReference type="EMBL" id="JAAALK010000283">
    <property type="protein sequence ID" value="KAG8076343.1"/>
    <property type="molecule type" value="Genomic_DNA"/>
</dbReference>
<evidence type="ECO:0000313" key="20">
    <source>
        <dbReference type="Proteomes" id="UP000729402"/>
    </source>
</evidence>
<evidence type="ECO:0000256" key="3">
    <source>
        <dbReference type="ARBA" id="ARBA00004229"/>
    </source>
</evidence>
<keyword evidence="8" id="KW-0028">Amino-acid biosynthesis</keyword>
<comment type="caution">
    <text evidence="19">The sequence shown here is derived from an EMBL/GenBank/DDBJ whole genome shotgun (WGS) entry which is preliminary data.</text>
</comment>
<accession>A0A8J5TAD2</accession>
<evidence type="ECO:0000256" key="1">
    <source>
        <dbReference type="ARBA" id="ARBA00001946"/>
    </source>
</evidence>
<dbReference type="GO" id="GO:0009073">
    <property type="term" value="P:aromatic amino acid family biosynthetic process"/>
    <property type="evidence" value="ECO:0007669"/>
    <property type="project" value="UniProtKB-KW"/>
</dbReference>
<dbReference type="GO" id="GO:0004765">
    <property type="term" value="F:shikimate kinase activity"/>
    <property type="evidence" value="ECO:0007669"/>
    <property type="project" value="UniProtKB-EC"/>
</dbReference>
<comment type="similarity">
    <text evidence="5">Belongs to the shikimate kinase family.</text>
</comment>
<keyword evidence="7" id="KW-0150">Chloroplast</keyword>
<comment type="catalytic activity">
    <reaction evidence="18">
        <text>shikimate + ATP = 3-phosphoshikimate + ADP + H(+)</text>
        <dbReference type="Rhea" id="RHEA:13121"/>
        <dbReference type="ChEBI" id="CHEBI:15378"/>
        <dbReference type="ChEBI" id="CHEBI:30616"/>
        <dbReference type="ChEBI" id="CHEBI:36208"/>
        <dbReference type="ChEBI" id="CHEBI:145989"/>
        <dbReference type="ChEBI" id="CHEBI:456216"/>
        <dbReference type="EC" id="2.7.1.71"/>
    </reaction>
</comment>
<evidence type="ECO:0000256" key="15">
    <source>
        <dbReference type="ARBA" id="ARBA00022842"/>
    </source>
</evidence>
<name>A0A8J5TAD2_ZIZPA</name>
<dbReference type="EC" id="2.7.1.71" evidence="6"/>
<evidence type="ECO:0000313" key="19">
    <source>
        <dbReference type="EMBL" id="KAG8076343.1"/>
    </source>
</evidence>
<dbReference type="FunFam" id="3.40.50.300:FF:000822">
    <property type="entry name" value="Shikimate kinase, chloroplastic"/>
    <property type="match status" value="1"/>
</dbReference>
<keyword evidence="16" id="KW-0809">Transit peptide</keyword>
<keyword evidence="12" id="KW-0547">Nucleotide-binding</keyword>
<dbReference type="AlphaFoldDB" id="A0A8J5TAD2"/>
<keyword evidence="14" id="KW-0067">ATP-binding</keyword>
<evidence type="ECO:0000256" key="16">
    <source>
        <dbReference type="ARBA" id="ARBA00022946"/>
    </source>
</evidence>
<evidence type="ECO:0000256" key="4">
    <source>
        <dbReference type="ARBA" id="ARBA00004842"/>
    </source>
</evidence>
<evidence type="ECO:0000256" key="6">
    <source>
        <dbReference type="ARBA" id="ARBA00012154"/>
    </source>
</evidence>
<dbReference type="PROSITE" id="PS01128">
    <property type="entry name" value="SHIKIMATE_KINASE"/>
    <property type="match status" value="1"/>
</dbReference>
<evidence type="ECO:0000256" key="5">
    <source>
        <dbReference type="ARBA" id="ARBA00006997"/>
    </source>
</evidence>
<dbReference type="PANTHER" id="PTHR21087">
    <property type="entry name" value="SHIKIMATE KINASE"/>
    <property type="match status" value="1"/>
</dbReference>
<keyword evidence="9" id="KW-0934">Plastid</keyword>
<dbReference type="GO" id="GO:0009507">
    <property type="term" value="C:chloroplast"/>
    <property type="evidence" value="ECO:0007669"/>
    <property type="project" value="UniProtKB-SubCell"/>
</dbReference>
<dbReference type="InterPro" id="IPR031322">
    <property type="entry name" value="Shikimate/glucono_kinase"/>
</dbReference>
<evidence type="ECO:0000256" key="12">
    <source>
        <dbReference type="ARBA" id="ARBA00022741"/>
    </source>
</evidence>
<dbReference type="Pfam" id="PF01202">
    <property type="entry name" value="SKI"/>
    <property type="match status" value="1"/>
</dbReference>
<evidence type="ECO:0000256" key="18">
    <source>
        <dbReference type="ARBA" id="ARBA00048567"/>
    </source>
</evidence>
<evidence type="ECO:0000256" key="2">
    <source>
        <dbReference type="ARBA" id="ARBA00002641"/>
    </source>
</evidence>
<dbReference type="HAMAP" id="MF_00109">
    <property type="entry name" value="Shikimate_kinase"/>
    <property type="match status" value="1"/>
</dbReference>
<keyword evidence="20" id="KW-1185">Reference proteome</keyword>
<dbReference type="InterPro" id="IPR000623">
    <property type="entry name" value="Shikimate_kinase/TSH1"/>
</dbReference>
<gene>
    <name evidence="19" type="ORF">GUJ93_ZPchr0006g43341</name>
</gene>
<evidence type="ECO:0000256" key="7">
    <source>
        <dbReference type="ARBA" id="ARBA00022528"/>
    </source>
</evidence>
<reference evidence="19" key="1">
    <citation type="journal article" date="2021" name="bioRxiv">
        <title>Whole Genome Assembly and Annotation of Northern Wild Rice, Zizania palustris L., Supports a Whole Genome Duplication in the Zizania Genus.</title>
        <authorList>
            <person name="Haas M."/>
            <person name="Kono T."/>
            <person name="Macchietto M."/>
            <person name="Millas R."/>
            <person name="McGilp L."/>
            <person name="Shao M."/>
            <person name="Duquette J."/>
            <person name="Hirsch C.N."/>
            <person name="Kimball J."/>
        </authorList>
    </citation>
    <scope>NUCLEOTIDE SEQUENCE</scope>
    <source>
        <tissue evidence="19">Fresh leaf tissue</tissue>
    </source>
</reference>
<protein>
    <recommendedName>
        <fullName evidence="6">shikimate kinase</fullName>
        <ecNumber evidence="6">2.7.1.71</ecNumber>
    </recommendedName>
</protein>
<evidence type="ECO:0000256" key="11">
    <source>
        <dbReference type="ARBA" id="ARBA00022723"/>
    </source>
</evidence>
<dbReference type="OrthoDB" id="197068at2759"/>
<dbReference type="CDD" id="cd00464">
    <property type="entry name" value="SK"/>
    <property type="match status" value="1"/>
</dbReference>
<keyword evidence="10" id="KW-0808">Transferase</keyword>
<dbReference type="PANTHER" id="PTHR21087:SF16">
    <property type="entry name" value="SHIKIMATE KINASE 1, CHLOROPLASTIC"/>
    <property type="match status" value="1"/>
</dbReference>
<organism evidence="19 20">
    <name type="scientific">Zizania palustris</name>
    <name type="common">Northern wild rice</name>
    <dbReference type="NCBI Taxonomy" id="103762"/>
    <lineage>
        <taxon>Eukaryota</taxon>
        <taxon>Viridiplantae</taxon>
        <taxon>Streptophyta</taxon>
        <taxon>Embryophyta</taxon>
        <taxon>Tracheophyta</taxon>
        <taxon>Spermatophyta</taxon>
        <taxon>Magnoliopsida</taxon>
        <taxon>Liliopsida</taxon>
        <taxon>Poales</taxon>
        <taxon>Poaceae</taxon>
        <taxon>BOP clade</taxon>
        <taxon>Oryzoideae</taxon>
        <taxon>Oryzeae</taxon>
        <taxon>Zizaniinae</taxon>
        <taxon>Zizania</taxon>
    </lineage>
</organism>
<evidence type="ECO:0000256" key="10">
    <source>
        <dbReference type="ARBA" id="ARBA00022679"/>
    </source>
</evidence>
<evidence type="ECO:0000256" key="9">
    <source>
        <dbReference type="ARBA" id="ARBA00022640"/>
    </source>
</evidence>
<evidence type="ECO:0000256" key="17">
    <source>
        <dbReference type="ARBA" id="ARBA00023141"/>
    </source>
</evidence>
<comment type="pathway">
    <text evidence="4">Metabolic intermediate biosynthesis; chorismate biosynthesis; chorismate from D-erythrose 4-phosphate and phosphoenolpyruvate: step 5/7.</text>
</comment>
<dbReference type="GO" id="GO:0008652">
    <property type="term" value="P:amino acid biosynthetic process"/>
    <property type="evidence" value="ECO:0007669"/>
    <property type="project" value="UniProtKB-KW"/>
</dbReference>
<dbReference type="GO" id="GO:0005524">
    <property type="term" value="F:ATP binding"/>
    <property type="evidence" value="ECO:0007669"/>
    <property type="project" value="UniProtKB-KW"/>
</dbReference>
<comment type="cofactor">
    <cofactor evidence="1">
        <name>Mg(2+)</name>
        <dbReference type="ChEBI" id="CHEBI:18420"/>
    </cofactor>
</comment>
<evidence type="ECO:0000256" key="8">
    <source>
        <dbReference type="ARBA" id="ARBA00022605"/>
    </source>
</evidence>
<dbReference type="Proteomes" id="UP000729402">
    <property type="component" value="Unassembled WGS sequence"/>
</dbReference>
<keyword evidence="17" id="KW-0057">Aromatic amino acid biosynthesis</keyword>
<proteinExistence type="inferred from homology"/>
<keyword evidence="13" id="KW-0418">Kinase</keyword>
<evidence type="ECO:0000256" key="13">
    <source>
        <dbReference type="ARBA" id="ARBA00022777"/>
    </source>
</evidence>
<comment type="subcellular location">
    <subcellularLocation>
        <location evidence="3">Plastid</location>
        <location evidence="3">Chloroplast</location>
    </subcellularLocation>
</comment>
<keyword evidence="11" id="KW-0479">Metal-binding</keyword>
<comment type="function">
    <text evidence="2">Catalyzes the specific phosphorylation of the 3-hydroxyl group of shikimic acid using ATP as a cosubstrate.</text>
</comment>
<sequence length="392" mass="41664">MGSETDLCLICEAEREPRDGEGCVIDEAHERHVSFPDHDSVRRPVAVALFISAEVSPAPLASSRASFQCATDVAGGLPAATQRHAMEAGAGLVMPSSRAVGVGVGVGAGPGERRTAVLGGGKRASARSLRIGGGSAGAAVAVRARGAMPVALVCCLKASRGHDCLHNSVDEALLLKRKSEEVLFYLNGRCIYLVGMMGSGKSTVAKILAEVLGYSFFDSDKLVEQAVDMPSVAQIFKVHSEPFFRDNESIVLRDLSSMQRLVVATGGGAVIRPVNWKYMKKGLSVWLDVPLDALAKRISQVGTASRPLLDQQCSDPYTAAFSKLSKLAEQRGDAYANADARVSLEEIAAKQGHDDVSKLTPTDIAIEALYKIENFVTEHPTFSSQSPRVKAL</sequence>
<dbReference type="GO" id="GO:0019632">
    <property type="term" value="P:shikimate metabolic process"/>
    <property type="evidence" value="ECO:0007669"/>
    <property type="project" value="UniProtKB-ARBA"/>
</dbReference>
<dbReference type="GO" id="GO:0005829">
    <property type="term" value="C:cytosol"/>
    <property type="evidence" value="ECO:0007669"/>
    <property type="project" value="TreeGrafter"/>
</dbReference>